<dbReference type="PROSITE" id="PS51774">
    <property type="entry name" value="NAB"/>
    <property type="match status" value="1"/>
</dbReference>
<feature type="coiled-coil region" evidence="2">
    <location>
        <begin position="203"/>
        <end position="258"/>
    </location>
</feature>
<name>A0A8J5YGZ2_9ROSI</name>
<gene>
    <name evidence="5" type="ORF">CXB51_028330</name>
</gene>
<evidence type="ECO:0000259" key="4">
    <source>
        <dbReference type="PROSITE" id="PS51774"/>
    </source>
</evidence>
<feature type="region of interest" description="Disordered" evidence="3">
    <location>
        <begin position="488"/>
        <end position="908"/>
    </location>
</feature>
<feature type="compositionally biased region" description="Basic and acidic residues" evidence="3">
    <location>
        <begin position="582"/>
        <end position="670"/>
    </location>
</feature>
<feature type="compositionally biased region" description="Basic and acidic residues" evidence="3">
    <location>
        <begin position="488"/>
        <end position="512"/>
    </location>
</feature>
<feature type="compositionally biased region" description="Basic and acidic residues" evidence="3">
    <location>
        <begin position="519"/>
        <end position="560"/>
    </location>
</feature>
<evidence type="ECO:0000313" key="5">
    <source>
        <dbReference type="EMBL" id="KAG8478515.1"/>
    </source>
</evidence>
<feature type="compositionally biased region" description="Basic and acidic residues" evidence="3">
    <location>
        <begin position="815"/>
        <end position="830"/>
    </location>
</feature>
<dbReference type="Pfam" id="PF24918">
    <property type="entry name" value="NET2A_C"/>
    <property type="match status" value="1"/>
</dbReference>
<dbReference type="Proteomes" id="UP000701853">
    <property type="component" value="Chromosome 11"/>
</dbReference>
<feature type="compositionally biased region" description="Basic and acidic residues" evidence="3">
    <location>
        <begin position="852"/>
        <end position="877"/>
    </location>
</feature>
<protein>
    <recommendedName>
        <fullName evidence="4">NAB domain-containing protein</fullName>
    </recommendedName>
</protein>
<feature type="coiled-coil region" evidence="2">
    <location>
        <begin position="382"/>
        <end position="475"/>
    </location>
</feature>
<dbReference type="GO" id="GO:0003779">
    <property type="term" value="F:actin binding"/>
    <property type="evidence" value="ECO:0007669"/>
    <property type="project" value="InterPro"/>
</dbReference>
<feature type="compositionally biased region" description="Basic and acidic residues" evidence="3">
    <location>
        <begin position="732"/>
        <end position="755"/>
    </location>
</feature>
<keyword evidence="1 2" id="KW-0175">Coiled coil</keyword>
<evidence type="ECO:0000313" key="6">
    <source>
        <dbReference type="Proteomes" id="UP000701853"/>
    </source>
</evidence>
<proteinExistence type="predicted"/>
<evidence type="ECO:0000256" key="1">
    <source>
        <dbReference type="ARBA" id="ARBA00023054"/>
    </source>
</evidence>
<feature type="domain" description="NAB" evidence="4">
    <location>
        <begin position="37"/>
        <end position="120"/>
    </location>
</feature>
<feature type="compositionally biased region" description="Basic and acidic residues" evidence="3">
    <location>
        <begin position="769"/>
        <end position="807"/>
    </location>
</feature>
<reference evidence="5 6" key="1">
    <citation type="journal article" date="2021" name="bioRxiv">
        <title>The Gossypium anomalum genome as a resource for cotton improvement and evolutionary analysis of hybrid incompatibility.</title>
        <authorList>
            <person name="Grover C.E."/>
            <person name="Yuan D."/>
            <person name="Arick M.A."/>
            <person name="Miller E.R."/>
            <person name="Hu G."/>
            <person name="Peterson D.G."/>
            <person name="Wendel J.F."/>
            <person name="Udall J.A."/>
        </authorList>
    </citation>
    <scope>NUCLEOTIDE SEQUENCE [LARGE SCALE GENOMIC DNA]</scope>
    <source>
        <strain evidence="5">JFW-Udall</strain>
        <tissue evidence="5">Leaf</tissue>
    </source>
</reference>
<organism evidence="5 6">
    <name type="scientific">Gossypium anomalum</name>
    <dbReference type="NCBI Taxonomy" id="47600"/>
    <lineage>
        <taxon>Eukaryota</taxon>
        <taxon>Viridiplantae</taxon>
        <taxon>Streptophyta</taxon>
        <taxon>Embryophyta</taxon>
        <taxon>Tracheophyta</taxon>
        <taxon>Spermatophyta</taxon>
        <taxon>Magnoliopsida</taxon>
        <taxon>eudicotyledons</taxon>
        <taxon>Gunneridae</taxon>
        <taxon>Pentapetalae</taxon>
        <taxon>rosids</taxon>
        <taxon>malvids</taxon>
        <taxon>Malvales</taxon>
        <taxon>Malvaceae</taxon>
        <taxon>Malvoideae</taxon>
        <taxon>Gossypium</taxon>
    </lineage>
</organism>
<dbReference type="InterPro" id="IPR056888">
    <property type="entry name" value="NET2A-D/KIP1-like_dom"/>
</dbReference>
<comment type="caution">
    <text evidence="5">The sequence shown here is derived from an EMBL/GenBank/DDBJ whole genome shotgun (WGS) entry which is preliminary data.</text>
</comment>
<sequence>MLLGLFFYISKENTSFSTCVFLYFKIQKVFKGLKICCKELLAMPIHGGGLAILEQNSRNGWNKTLKVSIVIKLIDEDGDSFAKRAEMYYKKRPELIQFVEEFYKAYRALAERYDHISTELQNANNTIASVCPEQAQFAMDDDEEYGSPKFTKSPVNYKGDVPKVPDLPVKDLKSLITSATKKTEPKKPTKVTTDVVPKSGLTKAEGLEEIHKLQKRILALQTEKEFVKGSYESGLAKYWEIEDEIKALQEKVYSLEDEFGEGKVIEDDEARTLMTAKALQSCKETLTQMQEKQDRSVVEAEVEQKRIKDAREKLDSLKNKFHLTEVGRERPSDVHNSGIVAERSKKFEQEASDTAQKRKEMETSIPKLKQQFEVGPCGSLTVAEMVEKVDELVNKVISLETAFSSQEALIQRLRTETDELQAQIQTLEDDKATVIHGKNDLRNKLMEMEEKFHGIQDLNQSVEDQNNNLQTHFTEAHSNIDHLSEKVHSMKPDEKLEIEKSSSGEAKSSKEEEIGDYGKMPKEVKAGKESVVEHASERENSPAEVKSSKESEEQERRNLDASDGCKSLQSAKQAMVVVSDSLSREEDCVVKVSSTKELEERGEKLDHSDGCTKGGDAESEVREDLKLEKREEAEEHDSVRTSTDEGGVHHETSKPSEKCEDLIVENKVDKQAPLLTVDNTLVKVDSKEQERRLEDASKGGDTEPKAREDLKREEREEAEEHDSVRTSTNEGGVHHETSKPSEKREDLVAEDKVDKQAPLLTVDAVAKVGSKDQERGQEDEPKGGDTEPKTREDLKLKEEDAKEHDSVRTSTNEGCVHHETSEPSEKHEDQVAEEEVDKQAPLLTVDAVAKVGLKDQERGQEDESKGGDTEPKAREDLKLEEEDAKEHDSFRTSTNEGGVHHETSKPSEKCEDLIAEDKVDKQAPFLTMDAVAKVGSKDQERGEEDEPDWKQLFSKGMGDRERALLTEYTMALRKYKEVKKKLVEVEANNQNMLFDIMLQLKELKSHNAMKDEEIRSLRQKLNLLQTSIAEINSTDQYVDPRISTKKPVVTETSIAPAHKEEGNEPTVMNQPPTMSAIEAKFRMNIDALLEENLEFWFRFGTAFHEVQKFENGVKDLVGEVSKLGERQKQEGSSTKKYSLKSDVRALYEHLKEIQHEVTLWVENSASLKEELKKRFSSLCEIQEEITKALKASAEDDDFSFTSYQAVKFQGEILNMKQENSKVADELQAGYNRVTALQIEIERSLAKLSDDWDLSGSKSHQSSEPQQSHSRSGVPLRSFIFGAKLKKQKASIFSFVQPTLHRKFSSSRSGNQ</sequence>
<evidence type="ECO:0000256" key="3">
    <source>
        <dbReference type="SAM" id="MobiDB-lite"/>
    </source>
</evidence>
<dbReference type="InterPro" id="IPR056889">
    <property type="entry name" value="NET2A-D/KIP1-like_C"/>
</dbReference>
<dbReference type="PANTHER" id="PTHR31631:SF0">
    <property type="entry name" value="PROTEIN NETWORKED 2D"/>
    <property type="match status" value="1"/>
</dbReference>
<dbReference type="Pfam" id="PF07765">
    <property type="entry name" value="KIP1"/>
    <property type="match status" value="1"/>
</dbReference>
<dbReference type="OrthoDB" id="616075at2759"/>
<dbReference type="EMBL" id="JAHUZN010000011">
    <property type="protein sequence ID" value="KAG8478515.1"/>
    <property type="molecule type" value="Genomic_DNA"/>
</dbReference>
<accession>A0A8J5YGZ2</accession>
<feature type="compositionally biased region" description="Basic and acidic residues" evidence="3">
    <location>
        <begin position="684"/>
        <end position="715"/>
    </location>
</feature>
<dbReference type="InterPro" id="IPR011684">
    <property type="entry name" value="NAB"/>
</dbReference>
<evidence type="ECO:0000256" key="2">
    <source>
        <dbReference type="SAM" id="Coils"/>
    </source>
</evidence>
<dbReference type="PANTHER" id="PTHR31631">
    <property type="entry name" value="PROTEIN NETWORKED 2D"/>
    <property type="match status" value="1"/>
</dbReference>
<feature type="coiled-coil region" evidence="2">
    <location>
        <begin position="968"/>
        <end position="1034"/>
    </location>
</feature>
<keyword evidence="6" id="KW-1185">Reference proteome</keyword>
<dbReference type="Pfam" id="PF25014">
    <property type="entry name" value="NET2A"/>
    <property type="match status" value="1"/>
</dbReference>
<feature type="compositionally biased region" description="Basic and acidic residues" evidence="3">
    <location>
        <begin position="898"/>
        <end position="908"/>
    </location>
</feature>